<accession>A0A517S9S6</accession>
<dbReference type="AlphaFoldDB" id="A0A517S9S6"/>
<dbReference type="Gene3D" id="3.30.360.10">
    <property type="entry name" value="Dihydrodipicolinate Reductase, domain 2"/>
    <property type="match status" value="1"/>
</dbReference>
<dbReference type="InterPro" id="IPR036291">
    <property type="entry name" value="NAD(P)-bd_dom_sf"/>
</dbReference>
<dbReference type="EC" id="1.1.99.28" evidence="5"/>
<dbReference type="InterPro" id="IPR050984">
    <property type="entry name" value="Gfo/Idh/MocA_domain"/>
</dbReference>
<dbReference type="GO" id="GO:0047061">
    <property type="term" value="F:glucose-fructose oxidoreductase activity"/>
    <property type="evidence" value="ECO:0007669"/>
    <property type="project" value="UniProtKB-EC"/>
</dbReference>
<dbReference type="SUPFAM" id="SSF55347">
    <property type="entry name" value="Glyceraldehyde-3-phosphate dehydrogenase-like, C-terminal domain"/>
    <property type="match status" value="1"/>
</dbReference>
<dbReference type="FunCoup" id="A0A517S9S6">
    <property type="interactions" value="321"/>
</dbReference>
<feature type="domain" description="Gfo/Idh/MocA-like oxidoreductase N-terminal" evidence="3">
    <location>
        <begin position="56"/>
        <end position="178"/>
    </location>
</feature>
<dbReference type="Pfam" id="PF01408">
    <property type="entry name" value="GFO_IDH_MocA"/>
    <property type="match status" value="1"/>
</dbReference>
<dbReference type="RefSeq" id="WP_145027528.1">
    <property type="nucleotide sequence ID" value="NZ_CP036271.1"/>
</dbReference>
<evidence type="ECO:0000256" key="2">
    <source>
        <dbReference type="ARBA" id="ARBA00023002"/>
    </source>
</evidence>
<comment type="similarity">
    <text evidence="1">Belongs to the Gfo/Idh/MocA family.</text>
</comment>
<evidence type="ECO:0000313" key="6">
    <source>
        <dbReference type="Proteomes" id="UP000315700"/>
    </source>
</evidence>
<keyword evidence="6" id="KW-1185">Reference proteome</keyword>
<dbReference type="InterPro" id="IPR006311">
    <property type="entry name" value="TAT_signal"/>
</dbReference>
<dbReference type="PANTHER" id="PTHR22604:SF105">
    <property type="entry name" value="TRANS-1,2-DIHYDROBENZENE-1,2-DIOL DEHYDROGENASE"/>
    <property type="match status" value="1"/>
</dbReference>
<dbReference type="PRINTS" id="PR01775">
    <property type="entry name" value="GLFROXRDTASE"/>
</dbReference>
<dbReference type="KEGG" id="ccos:Pan44_08490"/>
<reference evidence="5 6" key="1">
    <citation type="submission" date="2019-02" db="EMBL/GenBank/DDBJ databases">
        <title>Deep-cultivation of Planctomycetes and their phenomic and genomic characterization uncovers novel biology.</title>
        <authorList>
            <person name="Wiegand S."/>
            <person name="Jogler M."/>
            <person name="Boedeker C."/>
            <person name="Pinto D."/>
            <person name="Vollmers J."/>
            <person name="Rivas-Marin E."/>
            <person name="Kohn T."/>
            <person name="Peeters S.H."/>
            <person name="Heuer A."/>
            <person name="Rast P."/>
            <person name="Oberbeckmann S."/>
            <person name="Bunk B."/>
            <person name="Jeske O."/>
            <person name="Meyerdierks A."/>
            <person name="Storesund J.E."/>
            <person name="Kallscheuer N."/>
            <person name="Luecker S."/>
            <person name="Lage O.M."/>
            <person name="Pohl T."/>
            <person name="Merkel B.J."/>
            <person name="Hornburger P."/>
            <person name="Mueller R.-W."/>
            <person name="Bruemmer F."/>
            <person name="Labrenz M."/>
            <person name="Spormann A.M."/>
            <person name="Op den Camp H."/>
            <person name="Overmann J."/>
            <person name="Amann R."/>
            <person name="Jetten M.S.M."/>
            <person name="Mascher T."/>
            <person name="Medema M.H."/>
            <person name="Devos D.P."/>
            <person name="Kaster A.-K."/>
            <person name="Ovreas L."/>
            <person name="Rohde M."/>
            <person name="Galperin M.Y."/>
            <person name="Jogler C."/>
        </authorList>
    </citation>
    <scope>NUCLEOTIDE SEQUENCE [LARGE SCALE GENOMIC DNA]</scope>
    <source>
        <strain evidence="5 6">Pan44</strain>
    </source>
</reference>
<dbReference type="GO" id="GO:0000166">
    <property type="term" value="F:nucleotide binding"/>
    <property type="evidence" value="ECO:0007669"/>
    <property type="project" value="InterPro"/>
</dbReference>
<name>A0A517S9S6_9PLAN</name>
<dbReference type="InterPro" id="IPR055170">
    <property type="entry name" value="GFO_IDH_MocA-like_dom"/>
</dbReference>
<dbReference type="InterPro" id="IPR000683">
    <property type="entry name" value="Gfo/Idh/MocA-like_OxRdtase_N"/>
</dbReference>
<dbReference type="SUPFAM" id="SSF51735">
    <property type="entry name" value="NAD(P)-binding Rossmann-fold domains"/>
    <property type="match status" value="1"/>
</dbReference>
<protein>
    <submittedName>
        <fullName evidence="5">Glucose--fructose oxidoreductase</fullName>
        <ecNumber evidence="5">1.1.99.28</ecNumber>
    </submittedName>
</protein>
<dbReference type="PANTHER" id="PTHR22604">
    <property type="entry name" value="OXIDOREDUCTASES"/>
    <property type="match status" value="1"/>
</dbReference>
<dbReference type="PROSITE" id="PS51318">
    <property type="entry name" value="TAT"/>
    <property type="match status" value="1"/>
</dbReference>
<dbReference type="Pfam" id="PF22725">
    <property type="entry name" value="GFO_IDH_MocA_C3"/>
    <property type="match status" value="1"/>
</dbReference>
<evidence type="ECO:0000259" key="3">
    <source>
        <dbReference type="Pfam" id="PF01408"/>
    </source>
</evidence>
<dbReference type="InterPro" id="IPR008354">
    <property type="entry name" value="Glc-Fru_OxRdtase_bac"/>
</dbReference>
<organism evidence="5 6">
    <name type="scientific">Caulifigura coniformis</name>
    <dbReference type="NCBI Taxonomy" id="2527983"/>
    <lineage>
        <taxon>Bacteria</taxon>
        <taxon>Pseudomonadati</taxon>
        <taxon>Planctomycetota</taxon>
        <taxon>Planctomycetia</taxon>
        <taxon>Planctomycetales</taxon>
        <taxon>Planctomycetaceae</taxon>
        <taxon>Caulifigura</taxon>
    </lineage>
</organism>
<dbReference type="OrthoDB" id="9783105at2"/>
<evidence type="ECO:0000259" key="4">
    <source>
        <dbReference type="Pfam" id="PF22725"/>
    </source>
</evidence>
<proteinExistence type="inferred from homology"/>
<gene>
    <name evidence="5" type="primary">gfo_1</name>
    <name evidence="5" type="ORF">Pan44_08490</name>
</gene>
<evidence type="ECO:0000313" key="5">
    <source>
        <dbReference type="EMBL" id="QDT52836.1"/>
    </source>
</evidence>
<dbReference type="EMBL" id="CP036271">
    <property type="protein sequence ID" value="QDT52836.1"/>
    <property type="molecule type" value="Genomic_DNA"/>
</dbReference>
<dbReference type="InParanoid" id="A0A517S9S6"/>
<dbReference type="Proteomes" id="UP000315700">
    <property type="component" value="Chromosome"/>
</dbReference>
<dbReference type="Gene3D" id="3.40.50.720">
    <property type="entry name" value="NAD(P)-binding Rossmann-like Domain"/>
    <property type="match status" value="1"/>
</dbReference>
<sequence>MAAIPSPSRRQFLGAAGAVGTSLIAGRSFSQEVPLAPPDRQPPKLDVPDKPGKTVGWAIVGLGELALGEIMPAFADCRLSRPTALVSGHPDKAKKVARAYGIQESSIYGYENYDKLAENPDVQAIYIVLPNSMHAEYTIRGLKAGKHVLCEKPMAVTVDECKAMIAAAEAARKHLMIAYRLRYEPFNMTAIELCRNETLGKIQSISASNNQVVQAPNIRLSKDLGGGPLGDIGIYCLNATRYLTGVEPVEVAAFVYQPKGNAKFREVPSGLSWTARFPNNVIVTSDCSFDASPSRRYRVHCDKGFIDLEEAFSYRGQVLTISEKWKKTRLEITPVNHFAAEMEHFSQCILENKPPRTPGREGLADHIVMAAIEESARTGKTVSLKG</sequence>
<feature type="domain" description="GFO/IDH/MocA-like oxidoreductase" evidence="4">
    <location>
        <begin position="189"/>
        <end position="306"/>
    </location>
</feature>
<evidence type="ECO:0000256" key="1">
    <source>
        <dbReference type="ARBA" id="ARBA00010928"/>
    </source>
</evidence>
<keyword evidence="2 5" id="KW-0560">Oxidoreductase</keyword>